<evidence type="ECO:0000313" key="3">
    <source>
        <dbReference type="Proteomes" id="UP000319619"/>
    </source>
</evidence>
<proteinExistence type="predicted"/>
<comment type="caution">
    <text evidence="2">The sequence shown here is derived from an EMBL/GenBank/DDBJ whole genome shotgun (WGS) entry which is preliminary data.</text>
</comment>
<feature type="domain" description="Secretion system C-terminal sorting" evidence="1">
    <location>
        <begin position="163"/>
        <end position="238"/>
    </location>
</feature>
<evidence type="ECO:0000313" key="2">
    <source>
        <dbReference type="EMBL" id="TKJ38447.1"/>
    </source>
</evidence>
<sequence>MGALYYPQSAPDLTLTMTPLGTTNFPPTGGLLEYNIAAQNNGTSTEIVDIWVDVSLPTGGLYGPVLGPVSDFTMAGGFSADRDRELTVPGAAPPGPYSLNGYLGEYDPVSPIIYAEDSFNFNKASFGDGGEWISNWFVDSGESFEELAETVNSVEVYGLIQCYPNPFNPETQLNFSLPENGEISLIVYDIQGREVATLYDGWYQAGSHKATFSGAALPTGVYFARLTAGSVQQTQKLVLMK</sequence>
<gene>
    <name evidence="2" type="ORF">CEE37_13090</name>
</gene>
<dbReference type="EMBL" id="NJBN01000010">
    <property type="protein sequence ID" value="TKJ38447.1"/>
    <property type="molecule type" value="Genomic_DNA"/>
</dbReference>
<accession>A0A532UUJ2</accession>
<protein>
    <recommendedName>
        <fullName evidence="1">Secretion system C-terminal sorting domain-containing protein</fullName>
    </recommendedName>
</protein>
<evidence type="ECO:0000259" key="1">
    <source>
        <dbReference type="Pfam" id="PF18962"/>
    </source>
</evidence>
<dbReference type="NCBIfam" id="TIGR04183">
    <property type="entry name" value="Por_Secre_tail"/>
    <property type="match status" value="1"/>
</dbReference>
<dbReference type="Pfam" id="PF18962">
    <property type="entry name" value="Por_Secre_tail"/>
    <property type="match status" value="1"/>
</dbReference>
<reference evidence="2 3" key="1">
    <citation type="submission" date="2017-06" db="EMBL/GenBank/DDBJ databases">
        <title>Novel microbial phyla capable of carbon fixation and sulfur reduction in deep-sea sediments.</title>
        <authorList>
            <person name="Huang J."/>
            <person name="Baker B."/>
            <person name="Wang Y."/>
        </authorList>
    </citation>
    <scope>NUCLEOTIDE SEQUENCE [LARGE SCALE GENOMIC DNA]</scope>
    <source>
        <strain evidence="2">B3_LCP</strain>
    </source>
</reference>
<dbReference type="Gene3D" id="2.60.40.3880">
    <property type="match status" value="1"/>
</dbReference>
<name>A0A532UUJ2_UNCL8</name>
<dbReference type="Gene3D" id="2.60.40.4070">
    <property type="match status" value="1"/>
</dbReference>
<organism evidence="2 3">
    <name type="scientific">candidate division LCP-89 bacterium B3_LCP</name>
    <dbReference type="NCBI Taxonomy" id="2012998"/>
    <lineage>
        <taxon>Bacteria</taxon>
        <taxon>Pseudomonadati</taxon>
        <taxon>Bacteria division LCP-89</taxon>
    </lineage>
</organism>
<dbReference type="Proteomes" id="UP000319619">
    <property type="component" value="Unassembled WGS sequence"/>
</dbReference>
<dbReference type="InterPro" id="IPR026444">
    <property type="entry name" value="Secre_tail"/>
</dbReference>
<dbReference type="AlphaFoldDB" id="A0A532UUJ2"/>